<dbReference type="GeneID" id="17829510"/>
<name>V5RE95_9VIRU</name>
<keyword evidence="2" id="KW-1185">Reference proteome</keyword>
<accession>V5RE95</accession>
<dbReference type="EMBL" id="KF641186">
    <property type="protein sequence ID" value="AHB33493.1"/>
    <property type="molecule type" value="Genomic_DNA"/>
</dbReference>
<reference evidence="1 2" key="1">
    <citation type="journal article" date="2014" name="Virus Genes">
        <title>Isolation and molecular characterization of a distinct begomovirus and its associated betasatellite infecting Hedyotis uncinella (Hook. et Arn.) in Vietnam.</title>
        <authorList>
            <person name="Du Z."/>
            <person name="Chen M."/>
            <person name="Wang Z."/>
            <person name="Liu Y."/>
            <person name="Zhang S."/>
            <person name="He Z."/>
        </authorList>
    </citation>
    <scope>NUCLEOTIDE SEQUENCE [LARGE SCALE GENOMIC DNA]</scope>
    <source>
        <strain evidence="1">VN1</strain>
    </source>
</reference>
<evidence type="ECO:0000313" key="2">
    <source>
        <dbReference type="Proteomes" id="UP000203346"/>
    </source>
</evidence>
<protein>
    <submittedName>
        <fullName evidence="1">Beta V1</fullName>
    </submittedName>
</protein>
<dbReference type="RefSeq" id="YP_008877632.1">
    <property type="nucleotide sequence ID" value="NC_023015.1"/>
</dbReference>
<sequence>MILFNKIDIHGYTVEDEEIVNFSSRLISITRASVIMRISIASTMSSCLNSCGGDSWYMRSSRSLIPSSRLLKSNGGMIPWWPYGILYFCLCRNGVFVENRSISTDTSLSDLRRTLMMKDRP</sequence>
<dbReference type="Proteomes" id="UP000203346">
    <property type="component" value="Genome"/>
</dbReference>
<evidence type="ECO:0000313" key="1">
    <source>
        <dbReference type="EMBL" id="AHB33493.1"/>
    </source>
</evidence>
<dbReference type="KEGG" id="vg:17829510"/>
<proteinExistence type="predicted"/>
<organism evidence="1 2">
    <name type="scientific">Hedyotis yellow mosaic betasatellite</name>
    <dbReference type="NCBI Taxonomy" id="1428189"/>
    <lineage>
        <taxon>Viruses</taxon>
        <taxon>Viruses incertae sedis</taxon>
        <taxon>Tolecusatellitidae</taxon>
        <taxon>Betasatellite</taxon>
        <taxon>Betasatellite hedyotis</taxon>
    </lineage>
</organism>